<reference evidence="2" key="4">
    <citation type="submission" date="2025-09" db="UniProtKB">
        <authorList>
            <consortium name="Ensembl"/>
        </authorList>
    </citation>
    <scope>IDENTIFICATION</scope>
</reference>
<accession>A0A3P8YWA3</accession>
<feature type="domain" description="Synaptonemal complex protein 2 Spt16M-like" evidence="1">
    <location>
        <begin position="64"/>
        <end position="174"/>
    </location>
</feature>
<dbReference type="Ensembl" id="ENSELUT00000031399.3">
    <property type="protein sequence ID" value="ENSELUP00000020864.3"/>
    <property type="gene ID" value="ENSELUG00000035856.1"/>
</dbReference>
<evidence type="ECO:0000259" key="1">
    <source>
        <dbReference type="Pfam" id="PF18584"/>
    </source>
</evidence>
<proteinExistence type="predicted"/>
<dbReference type="PANTHER" id="PTHR15607:SF18">
    <property type="entry name" value="SYNAPTONEMAL COMPLEX PROTEIN 2-LIKE ISOFORM X1"/>
    <property type="match status" value="1"/>
</dbReference>
<dbReference type="PANTHER" id="PTHR15607">
    <property type="entry name" value="SYNAPTONEMAL COMPLEX PROTEIN-RELATED"/>
    <property type="match status" value="1"/>
</dbReference>
<name>A0A3P8YWA3_ESOLU</name>
<dbReference type="Proteomes" id="UP000265140">
    <property type="component" value="Chromosome 21"/>
</dbReference>
<reference evidence="2" key="2">
    <citation type="submission" date="2020-02" db="EMBL/GenBank/DDBJ databases">
        <title>Esox lucius (northern pike) genome, fEsoLuc1, primary haplotype.</title>
        <authorList>
            <person name="Myers G."/>
            <person name="Karagic N."/>
            <person name="Meyer A."/>
            <person name="Pippel M."/>
            <person name="Reichard M."/>
            <person name="Winkler S."/>
            <person name="Tracey A."/>
            <person name="Sims Y."/>
            <person name="Howe K."/>
            <person name="Rhie A."/>
            <person name="Formenti G."/>
            <person name="Durbin R."/>
            <person name="Fedrigo O."/>
            <person name="Jarvis E.D."/>
        </authorList>
    </citation>
    <scope>NUCLEOTIDE SEQUENCE [LARGE SCALE GENOMIC DNA]</scope>
</reference>
<reference evidence="2" key="3">
    <citation type="submission" date="2025-08" db="UniProtKB">
        <authorList>
            <consortium name="Ensembl"/>
        </authorList>
    </citation>
    <scope>IDENTIFICATION</scope>
</reference>
<sequence length="364" mass="41364">MQVALTEALCRMTVKKSREELANKWFANPVFAEGFNAIKDGEFETDCRNFLNDLNSYFGDERRVFTFPCLKVFLETTELFKPLDENLKEFWVDFNLGSHNISFFVNNPECLLWESIHVDRVDVLNYSLCDCDERTVLTVHLSKPIAHCNTKGRMVQISFDSKHDILDAAKRVFESRRLLQNMPSDGHASLQHVAETRHSDTLSSLIAKSDLILLMLYQKCVWIYRNYYFCFTNLGVPVAVESSLLSPAGSAETPGATQLSRTSLTQESETTAADVFKLDSSSNAEVTRAKARRFNIQFLSSGGSSPHSDSTKKEKKKQKVFVPIFLFSDIVPDYSQFYSCCSLRPACPKCPLHMSELFNLSYPI</sequence>
<keyword evidence="3" id="KW-1185">Reference proteome</keyword>
<protein>
    <recommendedName>
        <fullName evidence="1">Synaptonemal complex protein 2 Spt16M-like domain-containing protein</fullName>
    </recommendedName>
</protein>
<dbReference type="InterPro" id="IPR040560">
    <property type="entry name" value="SYCP2_SLD"/>
</dbReference>
<dbReference type="InterPro" id="IPR024835">
    <property type="entry name" value="SYCP2-like"/>
</dbReference>
<dbReference type="Pfam" id="PF18584">
    <property type="entry name" value="SYCP2_SLD"/>
    <property type="match status" value="1"/>
</dbReference>
<dbReference type="Bgee" id="ENSELUG00000020030">
    <property type="expression patterns" value="Expressed in ovary and 7 other cell types or tissues"/>
</dbReference>
<evidence type="ECO:0000313" key="2">
    <source>
        <dbReference type="Ensembl" id="ENSELUP00000020864.3"/>
    </source>
</evidence>
<dbReference type="AlphaFoldDB" id="A0A3P8YWA3"/>
<organism evidence="2 3">
    <name type="scientific">Esox lucius</name>
    <name type="common">Northern pike</name>
    <dbReference type="NCBI Taxonomy" id="8010"/>
    <lineage>
        <taxon>Eukaryota</taxon>
        <taxon>Metazoa</taxon>
        <taxon>Chordata</taxon>
        <taxon>Craniata</taxon>
        <taxon>Vertebrata</taxon>
        <taxon>Euteleostomi</taxon>
        <taxon>Actinopterygii</taxon>
        <taxon>Neopterygii</taxon>
        <taxon>Teleostei</taxon>
        <taxon>Protacanthopterygii</taxon>
        <taxon>Esociformes</taxon>
        <taxon>Esocidae</taxon>
        <taxon>Esox</taxon>
    </lineage>
</organism>
<evidence type="ECO:0000313" key="3">
    <source>
        <dbReference type="Proteomes" id="UP000265140"/>
    </source>
</evidence>
<dbReference type="GeneTree" id="ENSGT00530000063859"/>
<reference evidence="3" key="1">
    <citation type="journal article" date="2014" name="PLoS ONE">
        <title>The genome and linkage map of the northern pike (Esox lucius): conserved synteny revealed between the salmonid sister group and the Neoteleostei.</title>
        <authorList>
            <person name="Rondeau E.B."/>
            <person name="Minkley D.R."/>
            <person name="Leong J.S."/>
            <person name="Messmer A.M."/>
            <person name="Jantzen J.R."/>
            <person name="von Schalburg K.R."/>
            <person name="Lemon C."/>
            <person name="Bird N.H."/>
            <person name="Koop B.F."/>
        </authorList>
    </citation>
    <scope>NUCLEOTIDE SEQUENCE</scope>
</reference>